<evidence type="ECO:0000313" key="12">
    <source>
        <dbReference type="EMBL" id="GGG00360.1"/>
    </source>
</evidence>
<evidence type="ECO:0000256" key="1">
    <source>
        <dbReference type="ARBA" id="ARBA00004377"/>
    </source>
</evidence>
<keyword evidence="7" id="KW-1133">Transmembrane helix</keyword>
<evidence type="ECO:0000256" key="9">
    <source>
        <dbReference type="ARBA" id="ARBA00025772"/>
    </source>
</evidence>
<proteinExistence type="inferred from homology"/>
<reference evidence="12" key="1">
    <citation type="journal article" date="2014" name="Int. J. Syst. Evol. Microbiol.">
        <title>Complete genome sequence of Corynebacterium casei LMG S-19264T (=DSM 44701T), isolated from a smear-ripened cheese.</title>
        <authorList>
            <consortium name="US DOE Joint Genome Institute (JGI-PGF)"/>
            <person name="Walter F."/>
            <person name="Albersmeier A."/>
            <person name="Kalinowski J."/>
            <person name="Ruckert C."/>
        </authorList>
    </citation>
    <scope>NUCLEOTIDE SEQUENCE</scope>
    <source>
        <strain evidence="12">CGMCC 1.12181</strain>
    </source>
</reference>
<accession>A0A917FST7</accession>
<dbReference type="AlphaFoldDB" id="A0A917FST7"/>
<gene>
    <name evidence="12" type="ORF">GCM10011365_21980</name>
</gene>
<dbReference type="GO" id="GO:0015628">
    <property type="term" value="P:protein secretion by the type II secretion system"/>
    <property type="evidence" value="ECO:0007669"/>
    <property type="project" value="InterPro"/>
</dbReference>
<name>A0A917FST7_9GAMM</name>
<dbReference type="GO" id="GO:0005886">
    <property type="term" value="C:plasma membrane"/>
    <property type="evidence" value="ECO:0007669"/>
    <property type="project" value="UniProtKB-SubCell"/>
</dbReference>
<evidence type="ECO:0000256" key="2">
    <source>
        <dbReference type="ARBA" id="ARBA00021549"/>
    </source>
</evidence>
<dbReference type="Proteomes" id="UP000605253">
    <property type="component" value="Unassembled WGS sequence"/>
</dbReference>
<evidence type="ECO:0000256" key="4">
    <source>
        <dbReference type="ARBA" id="ARBA00022481"/>
    </source>
</evidence>
<evidence type="ECO:0000256" key="8">
    <source>
        <dbReference type="ARBA" id="ARBA00023136"/>
    </source>
</evidence>
<reference evidence="12" key="2">
    <citation type="submission" date="2020-09" db="EMBL/GenBank/DDBJ databases">
        <authorList>
            <person name="Sun Q."/>
            <person name="Zhou Y."/>
        </authorList>
    </citation>
    <scope>NUCLEOTIDE SEQUENCE</scope>
    <source>
        <strain evidence="12">CGMCC 1.12181</strain>
    </source>
</reference>
<dbReference type="RefSeq" id="WP_188365802.1">
    <property type="nucleotide sequence ID" value="NZ_BAABJF010000009.1"/>
</dbReference>
<comment type="subcellular location">
    <subcellularLocation>
        <location evidence="1">Cell inner membrane</location>
        <topology evidence="1">Single-pass membrane protein</topology>
    </subcellularLocation>
</comment>
<dbReference type="SUPFAM" id="SSF54523">
    <property type="entry name" value="Pili subunits"/>
    <property type="match status" value="1"/>
</dbReference>
<evidence type="ECO:0000256" key="10">
    <source>
        <dbReference type="ARBA" id="ARBA00030775"/>
    </source>
</evidence>
<evidence type="ECO:0000256" key="6">
    <source>
        <dbReference type="ARBA" id="ARBA00022692"/>
    </source>
</evidence>
<keyword evidence="3" id="KW-1003">Cell membrane</keyword>
<evidence type="ECO:0000259" key="11">
    <source>
        <dbReference type="Pfam" id="PF12019"/>
    </source>
</evidence>
<keyword evidence="5" id="KW-0997">Cell inner membrane</keyword>
<dbReference type="Pfam" id="PF07963">
    <property type="entry name" value="N_methyl"/>
    <property type="match status" value="1"/>
</dbReference>
<evidence type="ECO:0000256" key="5">
    <source>
        <dbReference type="ARBA" id="ARBA00022519"/>
    </source>
</evidence>
<dbReference type="Gene3D" id="3.55.40.10">
    <property type="entry name" value="minor pseudopilin epsh domain"/>
    <property type="match status" value="1"/>
</dbReference>
<keyword evidence="6" id="KW-0812">Transmembrane</keyword>
<protein>
    <recommendedName>
        <fullName evidence="2">Type II secretion system protein H</fullName>
    </recommendedName>
    <alternativeName>
        <fullName evidence="10">General secretion pathway protein H</fullName>
    </alternativeName>
</protein>
<dbReference type="InterPro" id="IPR012902">
    <property type="entry name" value="N_methyl_site"/>
</dbReference>
<dbReference type="EMBL" id="BMEO01000012">
    <property type="protein sequence ID" value="GGG00360.1"/>
    <property type="molecule type" value="Genomic_DNA"/>
</dbReference>
<comment type="similarity">
    <text evidence="9">Belongs to the GSP H family.</text>
</comment>
<dbReference type="NCBIfam" id="TIGR02532">
    <property type="entry name" value="IV_pilin_GFxxxE"/>
    <property type="match status" value="1"/>
</dbReference>
<feature type="domain" description="General secretion pathway GspH" evidence="11">
    <location>
        <begin position="44"/>
        <end position="161"/>
    </location>
</feature>
<dbReference type="Pfam" id="PF12019">
    <property type="entry name" value="GspH"/>
    <property type="match status" value="1"/>
</dbReference>
<evidence type="ECO:0000256" key="7">
    <source>
        <dbReference type="ARBA" id="ARBA00022989"/>
    </source>
</evidence>
<keyword evidence="13" id="KW-1185">Reference proteome</keyword>
<comment type="caution">
    <text evidence="12">The sequence shown here is derived from an EMBL/GenBank/DDBJ whole genome shotgun (WGS) entry which is preliminary data.</text>
</comment>
<dbReference type="GO" id="GO:0015627">
    <property type="term" value="C:type II protein secretion system complex"/>
    <property type="evidence" value="ECO:0007669"/>
    <property type="project" value="InterPro"/>
</dbReference>
<keyword evidence="8" id="KW-0472">Membrane</keyword>
<sequence length="171" mass="19144">MSHKQTGMTLIEMVIALAVIGILTGYAVPNYQTFKHNKMMTTEINRLISSLYFARNQSIILGHHVILCPSQSLTSCDASSQWHKGWLVFRDDNQNKKLDNNEIVLTTEQAMQGTLQAVASVYRQKIRYDRLGASPGTNLSIRFCDFRGAEFAKAIIVNNVGRPRVADTGHC</sequence>
<evidence type="ECO:0000313" key="13">
    <source>
        <dbReference type="Proteomes" id="UP000605253"/>
    </source>
</evidence>
<dbReference type="InterPro" id="IPR022346">
    <property type="entry name" value="T2SS_GspH"/>
</dbReference>
<organism evidence="12 13">
    <name type="scientific">Marinicella pacifica</name>
    <dbReference type="NCBI Taxonomy" id="1171543"/>
    <lineage>
        <taxon>Bacteria</taxon>
        <taxon>Pseudomonadati</taxon>
        <taxon>Pseudomonadota</taxon>
        <taxon>Gammaproteobacteria</taxon>
        <taxon>Lysobacterales</taxon>
        <taxon>Marinicellaceae</taxon>
        <taxon>Marinicella</taxon>
    </lineage>
</organism>
<dbReference type="InterPro" id="IPR045584">
    <property type="entry name" value="Pilin-like"/>
</dbReference>
<evidence type="ECO:0000256" key="3">
    <source>
        <dbReference type="ARBA" id="ARBA00022475"/>
    </source>
</evidence>
<keyword evidence="4" id="KW-0488">Methylation</keyword>